<sequence>MYRPKNTQERILHRLKISLGHLKKVIQMVESHDYCIDVLHQTQAVQKALQETDSLILENHLNTCVVSAIKKGRSKEVIEEVIKVLDRSRQ</sequence>
<evidence type="ECO:0000313" key="2">
    <source>
        <dbReference type="Proteomes" id="UP000176609"/>
    </source>
</evidence>
<accession>A0A1F6ANF1</accession>
<dbReference type="GO" id="GO:0003677">
    <property type="term" value="F:DNA binding"/>
    <property type="evidence" value="ECO:0007669"/>
    <property type="project" value="InterPro"/>
</dbReference>
<dbReference type="Pfam" id="PF02583">
    <property type="entry name" value="Trns_repr_metal"/>
    <property type="match status" value="1"/>
</dbReference>
<dbReference type="PANTHER" id="PTHR33677:SF3">
    <property type="entry name" value="COPPER-SENSING TRANSCRIPTIONAL REPRESSOR RICR"/>
    <property type="match status" value="1"/>
</dbReference>
<dbReference type="GO" id="GO:0045892">
    <property type="term" value="P:negative regulation of DNA-templated transcription"/>
    <property type="evidence" value="ECO:0007669"/>
    <property type="project" value="UniProtKB-ARBA"/>
</dbReference>
<dbReference type="GO" id="GO:0046872">
    <property type="term" value="F:metal ion binding"/>
    <property type="evidence" value="ECO:0007669"/>
    <property type="project" value="InterPro"/>
</dbReference>
<dbReference type="InterPro" id="IPR003735">
    <property type="entry name" value="Metal_Tscrpt_repr"/>
</dbReference>
<evidence type="ECO:0008006" key="3">
    <source>
        <dbReference type="Google" id="ProtNLM"/>
    </source>
</evidence>
<dbReference type="PANTHER" id="PTHR33677">
    <property type="entry name" value="TRANSCRIPTIONAL REPRESSOR FRMR-RELATED"/>
    <property type="match status" value="1"/>
</dbReference>
<reference evidence="1 2" key="1">
    <citation type="journal article" date="2016" name="Nat. Commun.">
        <title>Thousands of microbial genomes shed light on interconnected biogeochemical processes in an aquifer system.</title>
        <authorList>
            <person name="Anantharaman K."/>
            <person name="Brown C.T."/>
            <person name="Hug L.A."/>
            <person name="Sharon I."/>
            <person name="Castelle C.J."/>
            <person name="Probst A.J."/>
            <person name="Thomas B.C."/>
            <person name="Singh A."/>
            <person name="Wilkins M.J."/>
            <person name="Karaoz U."/>
            <person name="Brodie E.L."/>
            <person name="Williams K.H."/>
            <person name="Hubbard S.S."/>
            <person name="Banfield J.F."/>
        </authorList>
    </citation>
    <scope>NUCLEOTIDE SEQUENCE [LARGE SCALE GENOMIC DNA]</scope>
</reference>
<dbReference type="AlphaFoldDB" id="A0A1F6ANF1"/>
<dbReference type="EMBL" id="MFJR01000014">
    <property type="protein sequence ID" value="OGG26042.1"/>
    <property type="molecule type" value="Genomic_DNA"/>
</dbReference>
<organism evidence="1 2">
    <name type="scientific">Candidatus Gottesmanbacteria bacterium RIFCSPLOWO2_01_FULL_39_12b</name>
    <dbReference type="NCBI Taxonomy" id="1798388"/>
    <lineage>
        <taxon>Bacteria</taxon>
        <taxon>Candidatus Gottesmaniibacteriota</taxon>
    </lineage>
</organism>
<gene>
    <name evidence="1" type="ORF">A2960_05820</name>
</gene>
<dbReference type="Gene3D" id="1.20.58.1000">
    <property type="entry name" value="Metal-sensitive repressor, helix protomer"/>
    <property type="match status" value="1"/>
</dbReference>
<dbReference type="InterPro" id="IPR038390">
    <property type="entry name" value="Metal_Tscrpt_repr_sf"/>
</dbReference>
<protein>
    <recommendedName>
        <fullName evidence="3">Transcriptional regulator</fullName>
    </recommendedName>
</protein>
<proteinExistence type="predicted"/>
<name>A0A1F6ANF1_9BACT</name>
<evidence type="ECO:0000313" key="1">
    <source>
        <dbReference type="EMBL" id="OGG26042.1"/>
    </source>
</evidence>
<dbReference type="Proteomes" id="UP000176609">
    <property type="component" value="Unassembled WGS sequence"/>
</dbReference>
<comment type="caution">
    <text evidence="1">The sequence shown here is derived from an EMBL/GenBank/DDBJ whole genome shotgun (WGS) entry which is preliminary data.</text>
</comment>